<accession>A0AAV4HFV7</accession>
<feature type="domain" description="Cns1/TTC4 wheel" evidence="5">
    <location>
        <begin position="278"/>
        <end position="391"/>
    </location>
</feature>
<evidence type="ECO:0000259" key="5">
    <source>
        <dbReference type="Pfam" id="PF18972"/>
    </source>
</evidence>
<dbReference type="EMBL" id="BMAT01001918">
    <property type="protein sequence ID" value="GFR95480.1"/>
    <property type="molecule type" value="Genomic_DNA"/>
</dbReference>
<evidence type="ECO:0000256" key="1">
    <source>
        <dbReference type="ARBA" id="ARBA00022737"/>
    </source>
</evidence>
<dbReference type="GO" id="GO:0006457">
    <property type="term" value="P:protein folding"/>
    <property type="evidence" value="ECO:0007669"/>
    <property type="project" value="TreeGrafter"/>
</dbReference>
<organism evidence="6 7">
    <name type="scientific">Elysia marginata</name>
    <dbReference type="NCBI Taxonomy" id="1093978"/>
    <lineage>
        <taxon>Eukaryota</taxon>
        <taxon>Metazoa</taxon>
        <taxon>Spiralia</taxon>
        <taxon>Lophotrochozoa</taxon>
        <taxon>Mollusca</taxon>
        <taxon>Gastropoda</taxon>
        <taxon>Heterobranchia</taxon>
        <taxon>Euthyneura</taxon>
        <taxon>Panpulmonata</taxon>
        <taxon>Sacoglossa</taxon>
        <taxon>Placobranchoidea</taxon>
        <taxon>Plakobranchidae</taxon>
        <taxon>Elysia</taxon>
    </lineage>
</organism>
<dbReference type="Pfam" id="PF18972">
    <property type="entry name" value="Wheel"/>
    <property type="match status" value="1"/>
</dbReference>
<dbReference type="CDD" id="cd21380">
    <property type="entry name" value="CTWD_Cns1"/>
    <property type="match status" value="1"/>
</dbReference>
<dbReference type="PANTHER" id="PTHR46035:SF1">
    <property type="entry name" value="TETRATRICOPEPTIDE REPEAT PROTEIN 4"/>
    <property type="match status" value="1"/>
</dbReference>
<evidence type="ECO:0000256" key="4">
    <source>
        <dbReference type="SAM" id="Coils"/>
    </source>
</evidence>
<dbReference type="GO" id="GO:0005634">
    <property type="term" value="C:nucleus"/>
    <property type="evidence" value="ECO:0007669"/>
    <property type="project" value="TreeGrafter"/>
</dbReference>
<gene>
    <name evidence="6" type="ORF">ElyMa_000945200</name>
</gene>
<dbReference type="AlphaFoldDB" id="A0AAV4HFV7"/>
<dbReference type="InterPro" id="IPR019734">
    <property type="entry name" value="TPR_rpt"/>
</dbReference>
<dbReference type="PANTHER" id="PTHR46035">
    <property type="entry name" value="TETRATRICOPEPTIDE REPEAT PROTEIN 4"/>
    <property type="match status" value="1"/>
</dbReference>
<evidence type="ECO:0000256" key="3">
    <source>
        <dbReference type="ARBA" id="ARBA00023602"/>
    </source>
</evidence>
<proteinExistence type="inferred from homology"/>
<keyword evidence="4" id="KW-0175">Coiled coil</keyword>
<dbReference type="Gene3D" id="1.25.40.10">
    <property type="entry name" value="Tetratricopeptide repeat domain"/>
    <property type="match status" value="1"/>
</dbReference>
<keyword evidence="2" id="KW-0802">TPR repeat</keyword>
<name>A0AAV4HFV7_9GAST</name>
<dbReference type="InterPro" id="IPR044059">
    <property type="entry name" value="Csn1/TTC4_wheel"/>
</dbReference>
<reference evidence="6 7" key="1">
    <citation type="journal article" date="2021" name="Elife">
        <title>Chloroplast acquisition without the gene transfer in kleptoplastic sea slugs, Plakobranchus ocellatus.</title>
        <authorList>
            <person name="Maeda T."/>
            <person name="Takahashi S."/>
            <person name="Yoshida T."/>
            <person name="Shimamura S."/>
            <person name="Takaki Y."/>
            <person name="Nagai Y."/>
            <person name="Toyoda A."/>
            <person name="Suzuki Y."/>
            <person name="Arimoto A."/>
            <person name="Ishii H."/>
            <person name="Satoh N."/>
            <person name="Nishiyama T."/>
            <person name="Hasebe M."/>
            <person name="Maruyama T."/>
            <person name="Minagawa J."/>
            <person name="Obokata J."/>
            <person name="Shigenobu S."/>
        </authorList>
    </citation>
    <scope>NUCLEOTIDE SEQUENCE [LARGE SCALE GENOMIC DNA]</scope>
</reference>
<sequence>MATSKKSMTDEERAALVKKLSDDLEDFVAERSLAARKRKGDQPADTRSIDEIVEELKNHPAFMKEIDYSKPLPPEIEGLMQIKYESENPTARADSYRDDGNDQFKKKKYAIAIDNYTEGIKSKSPDLDLNAVLYTNRAAAQYHRENYRSSFMDCICARKFKPDHLKAIVRGAQCCFQMNKFADCLRWCDASLMIDPENKLILDLRVRADKRKREQERDERKQALQERKEEAEERKLLQAIQSRGIRVSSVKVSKDSKLDPLLLTAMECHNPTGAKVHQDADGILHWPVLFLYPEFAETDFIHAFCETNCFYDHLAHMFGPETEPANWDTERKYKADAIEVFFENKDEEKLYKVNPDHSLLDVLKHKKYEVTAGTPTFILMVKGSKFQKEFLTRYKYQ</sequence>
<dbReference type="SUPFAM" id="SSF48452">
    <property type="entry name" value="TPR-like"/>
    <property type="match status" value="1"/>
</dbReference>
<feature type="coiled-coil region" evidence="4">
    <location>
        <begin position="206"/>
        <end position="241"/>
    </location>
</feature>
<comment type="similarity">
    <text evidence="3">Belongs to the TTC4 family.</text>
</comment>
<evidence type="ECO:0000313" key="7">
    <source>
        <dbReference type="Proteomes" id="UP000762676"/>
    </source>
</evidence>
<comment type="caution">
    <text evidence="6">The sequence shown here is derived from an EMBL/GenBank/DDBJ whole genome shotgun (WGS) entry which is preliminary data.</text>
</comment>
<dbReference type="GO" id="GO:0005829">
    <property type="term" value="C:cytosol"/>
    <property type="evidence" value="ECO:0007669"/>
    <property type="project" value="TreeGrafter"/>
</dbReference>
<dbReference type="SMART" id="SM00028">
    <property type="entry name" value="TPR"/>
    <property type="match status" value="3"/>
</dbReference>
<evidence type="ECO:0000313" key="6">
    <source>
        <dbReference type="EMBL" id="GFR95480.1"/>
    </source>
</evidence>
<keyword evidence="7" id="KW-1185">Reference proteome</keyword>
<dbReference type="GO" id="GO:0030544">
    <property type="term" value="F:Hsp70 protein binding"/>
    <property type="evidence" value="ECO:0007669"/>
    <property type="project" value="TreeGrafter"/>
</dbReference>
<keyword evidence="1" id="KW-0677">Repeat</keyword>
<dbReference type="Proteomes" id="UP000762676">
    <property type="component" value="Unassembled WGS sequence"/>
</dbReference>
<dbReference type="InterPro" id="IPR011990">
    <property type="entry name" value="TPR-like_helical_dom_sf"/>
</dbReference>
<evidence type="ECO:0000256" key="2">
    <source>
        <dbReference type="ARBA" id="ARBA00022803"/>
    </source>
</evidence>
<protein>
    <submittedName>
        <fullName evidence="6">Tetratricopeptide repeat protein 4</fullName>
    </submittedName>
</protein>
<dbReference type="GO" id="GO:0051879">
    <property type="term" value="F:Hsp90 protein binding"/>
    <property type="evidence" value="ECO:0007669"/>
    <property type="project" value="InterPro"/>
</dbReference>